<evidence type="ECO:0000259" key="1">
    <source>
        <dbReference type="Pfam" id="PF01814"/>
    </source>
</evidence>
<dbReference type="Proteomes" id="UP000320176">
    <property type="component" value="Unassembled WGS sequence"/>
</dbReference>
<organism evidence="2 3">
    <name type="scientific">Stieleria varia</name>
    <dbReference type="NCBI Taxonomy" id="2528005"/>
    <lineage>
        <taxon>Bacteria</taxon>
        <taxon>Pseudomonadati</taxon>
        <taxon>Planctomycetota</taxon>
        <taxon>Planctomycetia</taxon>
        <taxon>Pirellulales</taxon>
        <taxon>Pirellulaceae</taxon>
        <taxon>Stieleria</taxon>
    </lineage>
</organism>
<dbReference type="InterPro" id="IPR012312">
    <property type="entry name" value="Hemerythrin-like"/>
</dbReference>
<dbReference type="AlphaFoldDB" id="A0A5C6A3J0"/>
<accession>A0A5C6A3J0</accession>
<dbReference type="OrthoDB" id="9793637at2"/>
<comment type="caution">
    <text evidence="2">The sequence shown here is derived from an EMBL/GenBank/DDBJ whole genome shotgun (WGS) entry which is preliminary data.</text>
</comment>
<gene>
    <name evidence="2" type="ORF">Pla52n_57780</name>
</gene>
<evidence type="ECO:0000313" key="3">
    <source>
        <dbReference type="Proteomes" id="UP000320176"/>
    </source>
</evidence>
<sequence length="226" mass="25723">MGTEMGMNKGLMFSEHLNSFVRFQRYSIVICYNSPADESSECVHWIIFLRSYPHLESCCMEEIETSWTRLQKAFVDDHRQMTRGYQHLLDLLGNRDFPSAAREASRLDTVAGPHIEFEERYLYPEVERVRGDDCTITFDPEHAGVLSVIAELRVLPHDAAPKAESVAAWKQHLRSGINHASACGALLNELKDLPEDEQTALLTALMGLREKGSRWTEMEPPADKND</sequence>
<proteinExistence type="predicted"/>
<dbReference type="Pfam" id="PF01814">
    <property type="entry name" value="Hemerythrin"/>
    <property type="match status" value="1"/>
</dbReference>
<evidence type="ECO:0000313" key="2">
    <source>
        <dbReference type="EMBL" id="TWT93950.1"/>
    </source>
</evidence>
<protein>
    <recommendedName>
        <fullName evidence="1">Hemerythrin-like domain-containing protein</fullName>
    </recommendedName>
</protein>
<feature type="domain" description="Hemerythrin-like" evidence="1">
    <location>
        <begin position="72"/>
        <end position="168"/>
    </location>
</feature>
<name>A0A5C6A3J0_9BACT</name>
<dbReference type="EMBL" id="SJPN01000008">
    <property type="protein sequence ID" value="TWT93950.1"/>
    <property type="molecule type" value="Genomic_DNA"/>
</dbReference>
<keyword evidence="3" id="KW-1185">Reference proteome</keyword>
<reference evidence="2 3" key="1">
    <citation type="submission" date="2019-02" db="EMBL/GenBank/DDBJ databases">
        <title>Deep-cultivation of Planctomycetes and their phenomic and genomic characterization uncovers novel biology.</title>
        <authorList>
            <person name="Wiegand S."/>
            <person name="Jogler M."/>
            <person name="Boedeker C."/>
            <person name="Pinto D."/>
            <person name="Vollmers J."/>
            <person name="Rivas-Marin E."/>
            <person name="Kohn T."/>
            <person name="Peeters S.H."/>
            <person name="Heuer A."/>
            <person name="Rast P."/>
            <person name="Oberbeckmann S."/>
            <person name="Bunk B."/>
            <person name="Jeske O."/>
            <person name="Meyerdierks A."/>
            <person name="Storesund J.E."/>
            <person name="Kallscheuer N."/>
            <person name="Luecker S."/>
            <person name="Lage O.M."/>
            <person name="Pohl T."/>
            <person name="Merkel B.J."/>
            <person name="Hornburger P."/>
            <person name="Mueller R.-W."/>
            <person name="Bruemmer F."/>
            <person name="Labrenz M."/>
            <person name="Spormann A.M."/>
            <person name="Op Den Camp H."/>
            <person name="Overmann J."/>
            <person name="Amann R."/>
            <person name="Jetten M.S.M."/>
            <person name="Mascher T."/>
            <person name="Medema M.H."/>
            <person name="Devos D.P."/>
            <person name="Kaster A.-K."/>
            <person name="Ovreas L."/>
            <person name="Rohde M."/>
            <person name="Galperin M.Y."/>
            <person name="Jogler C."/>
        </authorList>
    </citation>
    <scope>NUCLEOTIDE SEQUENCE [LARGE SCALE GENOMIC DNA]</scope>
    <source>
        <strain evidence="2 3">Pla52n</strain>
    </source>
</reference>